<dbReference type="PANTHER" id="PTHR23034">
    <property type="entry name" value="GLUTAMATE-RICH PROTEIN 3"/>
    <property type="match status" value="1"/>
</dbReference>
<feature type="region of interest" description="Disordered" evidence="1">
    <location>
        <begin position="674"/>
        <end position="726"/>
    </location>
</feature>
<dbReference type="GO" id="GO:0097730">
    <property type="term" value="C:non-motile cilium"/>
    <property type="evidence" value="ECO:0007669"/>
    <property type="project" value="Ensembl"/>
</dbReference>
<sequence>MSHSHPAGLLAAYNSLMDKHLAGYFNNTRIRRHLLRSGLITRSGRILSEKEYKLNIMKRDHQKYIRECLAQAIFHKVLDMERYHHLEIKKKLETLARKERIQRFKGEHTRRSVENNMPILSPHPPVGPKTNRGHSVLVDEGHSSPLALTAPRPYTAPGNMQPPIRLQPLPSNPAVETVPKLTSRSRSKTSLLENEALFPIGGKKAVMKFRNSIGNSQRMNSYQLPNINSYMMPIPPPLPPNGKITRENRSETWRRRRFRPTTAPNGLEPLLTKDSRRIHKTSLHSNAAITMIYLGKNVHLSSDNPDFRDEIKVYQQHCGGENLCVYKGKLLEKETFQFISKRHHGFPFSLTFFLNGMQVNRLSSCCEYKHRKGSRLGGKRGYFGFVCVERSSPCYKCIIAMGLDKKPSLPKSRKEKSTEKGEELKKAEGKVRKEREYVIPKRNEIKENKTSVSANFSAQEIKTGLKEVVTAVEEMTSKGKPGQEVLEDDQENTLKYEYEEDFEVDEEKQGEKANEEGQADVQMNGIPQSPLDDKKDNLDPEKESETSSQKAPDAHDNVKDENDGYSESELEEDKQDMKTASSTSSRSHPYSSDSEDESAVGDREAHTDSSTDESARRSSSQELSENDKPRKSHLPIEESLEIEIEDQEITKADVETKPMPIEESFENVLKEGTEKGTQEIAEGLSEKSGKHVSAEEKEKDKSKLWEESTAQVKDKKAGLPGVEEGGKDSLPLAYVLALGAPTMNFVVDETAAINSNKESQQLAQKTHTLEKKEAMEEDEAPQHRDADIVQGKGEAALWGEAGAVHEAPLRAWKPTAEQPELAEEFTEKREIPPGIERGAEGAAEAEGVRRLGEGGSDPIGQAAAKDAVGLSKDEAPEKQALMLTVLETDKAASEGEQGLEKAVLANKAAALNLEHLHEVAALREAATSEEGEAEGGVAVSDVGESEEEASIDLEDTGPMEDTASKREDGSEEAIIGGEEPAKERKEVMRTETRLSPFTGEAEASRMQVSEGSPEEGSLAKEAFLCKEDVEGEEMVTEAEANREDDRKEILPKELDVARQRRKAERPKTSLRKTDSEREEVTRANALKDEDAFKEEQKLKAEEGKTETEVRSEEETKAPPNEMGSDAENEARVEASELSDNPGLLGEDSLKETVVPIFEATPGFEKWLENITALRKEGGGERLSEARDTEHKDREELSSRENRALKEGHRQDGEGALAAPEAEPAGKVQAPEGLIPATGQAEELAAKDHDSCAGLEGRAEGQGGVDVVLRTQEAVPEEDPIMAEKFREEAVDEDPEEEEDKECTLETEAMQDRNSEGDGDMEGEGNTQKNEGMGGGRVVAVEVLHGGGETAETAAEEREVLAGSETAEEKTIANKASSFSDVAEEETWHQQDELVGKTAAAGKVVVEELARSGEEVPAAEEMTVTCTTEAGVGTPGALEGKTSGLGQEQEGGSEGQEAATGSGDGRQESGAAEKFRLRLSRVGERELSPESLQAMATLPVKPDFTESREKQQHMVQGESETADVSPNNMQV</sequence>
<feature type="compositionally biased region" description="Acidic residues" evidence="1">
    <location>
        <begin position="943"/>
        <end position="958"/>
    </location>
</feature>
<feature type="compositionally biased region" description="Basic and acidic residues" evidence="1">
    <location>
        <begin position="1464"/>
        <end position="1487"/>
    </location>
</feature>
<feature type="compositionally biased region" description="Low complexity" evidence="1">
    <location>
        <begin position="1441"/>
        <end position="1460"/>
    </location>
</feature>
<accession>A0A6D2XZL4</accession>
<dbReference type="PANTHER" id="PTHR23034:SF2">
    <property type="entry name" value="GLUTAMATE-RICH PROTEIN 3"/>
    <property type="match status" value="1"/>
</dbReference>
<feature type="compositionally biased region" description="Basic and acidic residues" evidence="1">
    <location>
        <begin position="684"/>
        <end position="717"/>
    </location>
</feature>
<feature type="region of interest" description="Disordered" evidence="1">
    <location>
        <begin position="1427"/>
        <end position="1530"/>
    </location>
</feature>
<feature type="compositionally biased region" description="Polar residues" evidence="1">
    <location>
        <begin position="755"/>
        <end position="766"/>
    </location>
</feature>
<feature type="compositionally biased region" description="Basic and acidic residues" evidence="1">
    <location>
        <begin position="1502"/>
        <end position="1511"/>
    </location>
</feature>
<dbReference type="GeneID" id="456950"/>
<feature type="region of interest" description="Disordered" evidence="1">
    <location>
        <begin position="923"/>
        <end position="1146"/>
    </location>
</feature>
<feature type="region of interest" description="Disordered" evidence="1">
    <location>
        <begin position="808"/>
        <end position="870"/>
    </location>
</feature>
<evidence type="ECO:0000313" key="5">
    <source>
        <dbReference type="VGNC" id="VGNC:6791"/>
    </source>
</evidence>
<feature type="compositionally biased region" description="Low complexity" evidence="1">
    <location>
        <begin position="834"/>
        <end position="845"/>
    </location>
</feature>
<feature type="compositionally biased region" description="Basic and acidic residues" evidence="1">
    <location>
        <begin position="415"/>
        <end position="429"/>
    </location>
</feature>
<feature type="compositionally biased region" description="Acidic residues" evidence="1">
    <location>
        <begin position="638"/>
        <end position="647"/>
    </location>
</feature>
<dbReference type="InterPro" id="IPR048257">
    <property type="entry name" value="DUF4590"/>
</dbReference>
<feature type="compositionally biased region" description="Basic and acidic residues" evidence="1">
    <location>
        <begin position="1175"/>
        <end position="1212"/>
    </location>
</feature>
<dbReference type="Proteomes" id="UP000236370">
    <property type="component" value="Unassembled WGS sequence"/>
</dbReference>
<dbReference type="InterPro" id="IPR027962">
    <property type="entry name" value="ERICH3"/>
</dbReference>
<dbReference type="EMBL" id="NBAG03000287">
    <property type="protein sequence ID" value="PNI47840.1"/>
    <property type="molecule type" value="Genomic_DNA"/>
</dbReference>
<name>A0A6D2XZL4_PANTR</name>
<feature type="region of interest" description="Disordered" evidence="1">
    <location>
        <begin position="1175"/>
        <end position="1230"/>
    </location>
</feature>
<dbReference type="RefSeq" id="XP_513496.3">
    <property type="nucleotide sequence ID" value="XM_513496.8"/>
</dbReference>
<protein>
    <submittedName>
        <fullName evidence="3">ERICH3 isoform 1</fullName>
    </submittedName>
</protein>
<dbReference type="OrthoDB" id="120976at2759"/>
<feature type="compositionally biased region" description="Polar residues" evidence="1">
    <location>
        <begin position="1517"/>
        <end position="1530"/>
    </location>
</feature>
<feature type="region of interest" description="Disordered" evidence="1">
    <location>
        <begin position="1360"/>
        <end position="1382"/>
    </location>
</feature>
<dbReference type="Pfam" id="PF15257">
    <property type="entry name" value="DUF4590"/>
    <property type="match status" value="1"/>
</dbReference>
<feature type="region of interest" description="Disordered" evidence="1">
    <location>
        <begin position="408"/>
        <end position="429"/>
    </location>
</feature>
<organism evidence="3 4">
    <name type="scientific">Pan troglodytes</name>
    <name type="common">Chimpanzee</name>
    <dbReference type="NCBI Taxonomy" id="9598"/>
    <lineage>
        <taxon>Eukaryota</taxon>
        <taxon>Metazoa</taxon>
        <taxon>Chordata</taxon>
        <taxon>Craniata</taxon>
        <taxon>Vertebrata</taxon>
        <taxon>Euteleostomi</taxon>
        <taxon>Mammalia</taxon>
        <taxon>Eutheria</taxon>
        <taxon>Euarchontoglires</taxon>
        <taxon>Primates</taxon>
        <taxon>Haplorrhini</taxon>
        <taxon>Catarrhini</taxon>
        <taxon>Hominidae</taxon>
        <taxon>Pan</taxon>
    </lineage>
</organism>
<feature type="compositionally biased region" description="Acidic residues" evidence="1">
    <location>
        <begin position="1289"/>
        <end position="1300"/>
    </location>
</feature>
<dbReference type="GO" id="GO:0060271">
    <property type="term" value="P:cilium assembly"/>
    <property type="evidence" value="ECO:0007669"/>
    <property type="project" value="Ensembl"/>
</dbReference>
<feature type="domain" description="DUF4590" evidence="2">
    <location>
        <begin position="299"/>
        <end position="411"/>
    </location>
</feature>
<gene>
    <name evidence="5" type="primary">ERICH3</name>
    <name evidence="3" type="ORF">CK820_G0028198</name>
</gene>
<feature type="compositionally biased region" description="Basic and acidic residues" evidence="1">
    <location>
        <begin position="1039"/>
        <end position="1058"/>
    </location>
</feature>
<feature type="compositionally biased region" description="Low complexity" evidence="1">
    <location>
        <begin position="1213"/>
        <end position="1225"/>
    </location>
</feature>
<feature type="compositionally biased region" description="Low complexity" evidence="1">
    <location>
        <begin position="581"/>
        <end position="592"/>
    </location>
</feature>
<evidence type="ECO:0000313" key="3">
    <source>
        <dbReference type="EMBL" id="PNI47840.1"/>
    </source>
</evidence>
<feature type="compositionally biased region" description="Basic and acidic residues" evidence="1">
    <location>
        <begin position="979"/>
        <end position="992"/>
    </location>
</feature>
<evidence type="ECO:0000259" key="2">
    <source>
        <dbReference type="Pfam" id="PF15257"/>
    </source>
</evidence>
<feature type="compositionally biased region" description="Basic and acidic residues" evidence="1">
    <location>
        <begin position="552"/>
        <end position="562"/>
    </location>
</feature>
<feature type="compositionally biased region" description="Basic and acidic residues" evidence="1">
    <location>
        <begin position="767"/>
        <end position="787"/>
    </location>
</feature>
<comment type="caution">
    <text evidence="3">The sequence shown here is derived from an EMBL/GenBank/DDBJ whole genome shotgun (WGS) entry which is preliminary data.</text>
</comment>
<feature type="compositionally biased region" description="Basic and acidic residues" evidence="1">
    <location>
        <begin position="600"/>
        <end position="616"/>
    </location>
</feature>
<evidence type="ECO:0000256" key="1">
    <source>
        <dbReference type="SAM" id="MobiDB-lite"/>
    </source>
</evidence>
<feature type="compositionally biased region" description="Basic and acidic residues" evidence="1">
    <location>
        <begin position="531"/>
        <end position="545"/>
    </location>
</feature>
<feature type="region of interest" description="Disordered" evidence="1">
    <location>
        <begin position="1271"/>
        <end position="1334"/>
    </location>
</feature>
<feature type="region of interest" description="Disordered" evidence="1">
    <location>
        <begin position="755"/>
        <end position="793"/>
    </location>
</feature>
<proteinExistence type="predicted"/>
<feature type="compositionally biased region" description="Basic and acidic residues" evidence="1">
    <location>
        <begin position="1065"/>
        <end position="1116"/>
    </location>
</feature>
<dbReference type="GO" id="GO:0005930">
    <property type="term" value="C:axoneme"/>
    <property type="evidence" value="ECO:0007669"/>
    <property type="project" value="Ensembl"/>
</dbReference>
<dbReference type="OMA" id="PEEDPIM"/>
<reference evidence="3 4" key="1">
    <citation type="submission" date="2017-12" db="EMBL/GenBank/DDBJ databases">
        <title>High-resolution comparative analysis of great ape genomes.</title>
        <authorList>
            <person name="Pollen A."/>
            <person name="Hastie A."/>
            <person name="Hormozdiari F."/>
            <person name="Dougherty M."/>
            <person name="Liu R."/>
            <person name="Chaisson M."/>
            <person name="Hoppe E."/>
            <person name="Hill C."/>
            <person name="Pang A."/>
            <person name="Hillier L."/>
            <person name="Baker C."/>
            <person name="Armstrong J."/>
            <person name="Shendure J."/>
            <person name="Paten B."/>
            <person name="Wilson R."/>
            <person name="Chao H."/>
            <person name="Schneider V."/>
            <person name="Ventura M."/>
            <person name="Kronenberg Z."/>
            <person name="Murali S."/>
            <person name="Gordon D."/>
            <person name="Cantsilieris S."/>
            <person name="Munson K."/>
            <person name="Nelson B."/>
            <person name="Raja A."/>
            <person name="Underwood J."/>
            <person name="Diekhans M."/>
            <person name="Fiddes I."/>
            <person name="Haussler D."/>
            <person name="Eichler E."/>
        </authorList>
    </citation>
    <scope>NUCLEOTIDE SEQUENCE [LARGE SCALE GENOMIC DNA]</scope>
    <source>
        <strain evidence="3">Yerkes chimp pedigree #C0471</strain>
    </source>
</reference>
<feature type="compositionally biased region" description="Acidic residues" evidence="1">
    <location>
        <begin position="563"/>
        <end position="574"/>
    </location>
</feature>
<dbReference type="VGNC" id="VGNC:6791">
    <property type="gene designation" value="ERICH3"/>
</dbReference>
<evidence type="ECO:0000313" key="4">
    <source>
        <dbReference type="Proteomes" id="UP000236370"/>
    </source>
</evidence>
<feature type="region of interest" description="Disordered" evidence="1">
    <location>
        <begin position="474"/>
        <end position="660"/>
    </location>
</feature>